<feature type="transmembrane region" description="Helical" evidence="1">
    <location>
        <begin position="178"/>
        <end position="195"/>
    </location>
</feature>
<name>A0A8H5X2G2_FUSCI</name>
<dbReference type="AlphaFoldDB" id="A0A8H5X2G2"/>
<sequence length="1235" mass="138962">MSSWETTALRLQGNVAADSTPSSLDKSIPLLPKRNAKARTTTGVKEVSPEEKGYRIKGWKPLSLSTPILLAVIALTILLAIAIETLAQRSAAQGGLALSPTLNDIPGYAKFSYLYVPTIIAVLYSMLWSWIDLDVKRMQPWFELSKHSGATAENSLLLDYQYDFVALVPFKAAKQKHWPVFFGGSAMIMVLWFLTPLQSALLGTQLLPLNQQVNLLDPEVLNNGYAVGWLGQPFPPFTTSKYALLPFYVGGNPAPDKVLTNWTAETTKLTTELSCWPADIRRNGYDSNLSYSFLNGQGCNATVNMRRGVNYTMYYIGYYSNAYADIYLGSPHCPRTQNSTHQFLATWARQSDMIGTRETIPQYRIPNFDISAIFCQPTYYKQRVMARVTSSNFQPDSDFMHDIGPKEKLTDKEFNSTAFEYLLANGVAEKIIVRDYPFIRVVEQHPRLNRTGLTKPVSNMVGYALAGRNNPVTDYASMEMLERVYNDAHQYLFSLAVNRLLTNGTDIENNTAAVDFFLTGVVVSRVFATTVEGLMIVIAIFTALVLWLCRRSPSQLSMNPSSISKYLEIFRSSPDCLNALSSLDNADEKTLFDEFRQDKLRLIHDDQTNSAKISIEKFIGDSLRPELHDASFQKGYYDPVKPLALRKLSGLLFVLVLTGAMVGLAYLKQQEKNLKGLHRPSQNFEVLQLLENYIPTIFATLVEPFWVLLNRLLCVLQPFRDLWRGKADPSRTISASYTSIPPQLVIWRALKSKHFILVLVCAMALLGNLLAVGMGSLFNEAPIVAEYTETLMPAFNAKLDNSSVFGLSQSLSRDLITTNQYSDHYYVAMANLSSGTTLPPWVSKDYYFQRHTISTMKKANIRDVYSIPAWGFGSSANCTPIPTRRLSIPTTTPPIIDWSQVKEGNCGNGFDALSQDMRENSRNRSTGVSAQESIYTIGSNAGPVPCTRSLLMEWTRTYDAEDVNGTVNASFMTCRPIFETAMFNLTVDSLGHVLSYERTSELQTTMGHEGWEQQTDYIFQNFNSNWNDLAAQWHNDPTARDWMNFFTVLVTGSRDVVNPRLPPPDTEKLKPIIEDIYRRVFAIFLSLNEQLFDTKDEMQPSTIVRRTEETRIFMENVSFIITMTVLALNTVVAVIFYSRALPFVLPRLPTTLGSIMAYVAPSRLAGPDYNAIPGNTSRTFSFGRYIGRDGDVHIGIEMDPHVVPVDPLSLKCLGEYKQEFDFRMATSNKQKKNHW</sequence>
<keyword evidence="3" id="KW-1185">Reference proteome</keyword>
<reference evidence="3" key="1">
    <citation type="journal article" date="2020" name="BMC Genomics">
        <title>Correction to: Identification and distribution of gene clusters required for synthesis of sphingolipid metabolism inhibitors in diverse species of the filamentous fungus Fusarium.</title>
        <authorList>
            <person name="Kim H.S."/>
            <person name="Lohmar J.M."/>
            <person name="Busman M."/>
            <person name="Brown D.W."/>
            <person name="Naumann T.A."/>
            <person name="Divon H.H."/>
            <person name="Lysoe E."/>
            <person name="Uhlig S."/>
            <person name="Proctor R.H."/>
        </authorList>
    </citation>
    <scope>NUCLEOTIDE SEQUENCE [LARGE SCALE GENOMIC DNA]</scope>
    <source>
        <strain evidence="3">NRRL 25331</strain>
    </source>
</reference>
<evidence type="ECO:0000313" key="3">
    <source>
        <dbReference type="Proteomes" id="UP000572754"/>
    </source>
</evidence>
<feature type="transmembrane region" description="Helical" evidence="1">
    <location>
        <begin position="648"/>
        <end position="667"/>
    </location>
</feature>
<reference evidence="2 3" key="2">
    <citation type="submission" date="2020-05" db="EMBL/GenBank/DDBJ databases">
        <title>Identification and distribution of gene clusters putatively required for synthesis of sphingolipid metabolism inhibitors in phylogenetically diverse species of the filamentous fungus Fusarium.</title>
        <authorList>
            <person name="Kim H.-S."/>
            <person name="Busman M."/>
            <person name="Brown D.W."/>
            <person name="Divon H."/>
            <person name="Uhlig S."/>
            <person name="Proctor R.H."/>
        </authorList>
    </citation>
    <scope>NUCLEOTIDE SEQUENCE [LARGE SCALE GENOMIC DNA]</scope>
    <source>
        <strain evidence="2 3">NRRL 25331</strain>
    </source>
</reference>
<keyword evidence="1" id="KW-1133">Transmembrane helix</keyword>
<gene>
    <name evidence="2" type="ORF">FCIRC_6252</name>
</gene>
<dbReference type="Proteomes" id="UP000572754">
    <property type="component" value="Unassembled WGS sequence"/>
</dbReference>
<dbReference type="EMBL" id="JAAQPE010000208">
    <property type="protein sequence ID" value="KAF5679038.1"/>
    <property type="molecule type" value="Genomic_DNA"/>
</dbReference>
<dbReference type="InterPro" id="IPR021840">
    <property type="entry name" value="DUF3433"/>
</dbReference>
<evidence type="ECO:0000313" key="2">
    <source>
        <dbReference type="EMBL" id="KAF5679038.1"/>
    </source>
</evidence>
<comment type="caution">
    <text evidence="2">The sequence shown here is derived from an EMBL/GenBank/DDBJ whole genome shotgun (WGS) entry which is preliminary data.</text>
</comment>
<dbReference type="PANTHER" id="PTHR37544">
    <property type="entry name" value="SPRAY-RELATED"/>
    <property type="match status" value="1"/>
</dbReference>
<protein>
    <submittedName>
        <fullName evidence="2">Uncharacterized protein</fullName>
    </submittedName>
</protein>
<feature type="transmembrane region" description="Helical" evidence="1">
    <location>
        <begin position="693"/>
        <end position="716"/>
    </location>
</feature>
<keyword evidence="1" id="KW-0812">Transmembrane</keyword>
<accession>A0A8H5X2G2</accession>
<organism evidence="2 3">
    <name type="scientific">Fusarium circinatum</name>
    <name type="common">Pitch canker fungus</name>
    <name type="synonym">Gibberella circinata</name>
    <dbReference type="NCBI Taxonomy" id="48490"/>
    <lineage>
        <taxon>Eukaryota</taxon>
        <taxon>Fungi</taxon>
        <taxon>Dikarya</taxon>
        <taxon>Ascomycota</taxon>
        <taxon>Pezizomycotina</taxon>
        <taxon>Sordariomycetes</taxon>
        <taxon>Hypocreomycetidae</taxon>
        <taxon>Hypocreales</taxon>
        <taxon>Nectriaceae</taxon>
        <taxon>Fusarium</taxon>
        <taxon>Fusarium fujikuroi species complex</taxon>
    </lineage>
</organism>
<feature type="transmembrane region" description="Helical" evidence="1">
    <location>
        <begin position="755"/>
        <end position="778"/>
    </location>
</feature>
<evidence type="ECO:0000256" key="1">
    <source>
        <dbReference type="SAM" id="Phobius"/>
    </source>
</evidence>
<dbReference type="PANTHER" id="PTHR37544:SF3">
    <property type="entry name" value="SPRAY"/>
    <property type="match status" value="1"/>
</dbReference>
<dbReference type="Pfam" id="PF11915">
    <property type="entry name" value="DUF3433"/>
    <property type="match status" value="2"/>
</dbReference>
<proteinExistence type="predicted"/>
<feature type="transmembrane region" description="Helical" evidence="1">
    <location>
        <begin position="62"/>
        <end position="83"/>
    </location>
</feature>
<feature type="transmembrane region" description="Helical" evidence="1">
    <location>
        <begin position="526"/>
        <end position="549"/>
    </location>
</feature>
<feature type="transmembrane region" description="Helical" evidence="1">
    <location>
        <begin position="1117"/>
        <end position="1137"/>
    </location>
</feature>
<keyword evidence="1" id="KW-0472">Membrane</keyword>
<feature type="transmembrane region" description="Helical" evidence="1">
    <location>
        <begin position="112"/>
        <end position="131"/>
    </location>
</feature>